<evidence type="ECO:0000313" key="2">
    <source>
        <dbReference type="Proteomes" id="UP000016930"/>
    </source>
</evidence>
<evidence type="ECO:0000313" key="1">
    <source>
        <dbReference type="EMBL" id="EMD34935.1"/>
    </source>
</evidence>
<dbReference type="EMBL" id="KB445801">
    <property type="protein sequence ID" value="EMD34935.1"/>
    <property type="molecule type" value="Genomic_DNA"/>
</dbReference>
<dbReference type="Gene3D" id="3.80.10.10">
    <property type="entry name" value="Ribonuclease Inhibitor"/>
    <property type="match status" value="1"/>
</dbReference>
<dbReference type="AlphaFoldDB" id="M2QSC7"/>
<dbReference type="OrthoDB" id="2798901at2759"/>
<reference evidence="1 2" key="1">
    <citation type="journal article" date="2012" name="Proc. Natl. Acad. Sci. U.S.A.">
        <title>Comparative genomics of Ceriporiopsis subvermispora and Phanerochaete chrysosporium provide insight into selective ligninolysis.</title>
        <authorList>
            <person name="Fernandez-Fueyo E."/>
            <person name="Ruiz-Duenas F.J."/>
            <person name="Ferreira P."/>
            <person name="Floudas D."/>
            <person name="Hibbett D.S."/>
            <person name="Canessa P."/>
            <person name="Larrondo L.F."/>
            <person name="James T.Y."/>
            <person name="Seelenfreund D."/>
            <person name="Lobos S."/>
            <person name="Polanco R."/>
            <person name="Tello M."/>
            <person name="Honda Y."/>
            <person name="Watanabe T."/>
            <person name="Watanabe T."/>
            <person name="Ryu J.S."/>
            <person name="Kubicek C.P."/>
            <person name="Schmoll M."/>
            <person name="Gaskell J."/>
            <person name="Hammel K.E."/>
            <person name="St John F.J."/>
            <person name="Vanden Wymelenberg A."/>
            <person name="Sabat G."/>
            <person name="Splinter BonDurant S."/>
            <person name="Syed K."/>
            <person name="Yadav J.S."/>
            <person name="Doddapaneni H."/>
            <person name="Subramanian V."/>
            <person name="Lavin J.L."/>
            <person name="Oguiza J.A."/>
            <person name="Perez G."/>
            <person name="Pisabarro A.G."/>
            <person name="Ramirez L."/>
            <person name="Santoyo F."/>
            <person name="Master E."/>
            <person name="Coutinho P.M."/>
            <person name="Henrissat B."/>
            <person name="Lombard V."/>
            <person name="Magnuson J.K."/>
            <person name="Kuees U."/>
            <person name="Hori C."/>
            <person name="Igarashi K."/>
            <person name="Samejima M."/>
            <person name="Held B.W."/>
            <person name="Barry K.W."/>
            <person name="LaButti K.M."/>
            <person name="Lapidus A."/>
            <person name="Lindquist E.A."/>
            <person name="Lucas S.M."/>
            <person name="Riley R."/>
            <person name="Salamov A.A."/>
            <person name="Hoffmeister D."/>
            <person name="Schwenk D."/>
            <person name="Hadar Y."/>
            <person name="Yarden O."/>
            <person name="de Vries R.P."/>
            <person name="Wiebenga A."/>
            <person name="Stenlid J."/>
            <person name="Eastwood D."/>
            <person name="Grigoriev I.V."/>
            <person name="Berka R.M."/>
            <person name="Blanchette R.A."/>
            <person name="Kersten P."/>
            <person name="Martinez A.T."/>
            <person name="Vicuna R."/>
            <person name="Cullen D."/>
        </authorList>
    </citation>
    <scope>NUCLEOTIDE SEQUENCE [LARGE SCALE GENOMIC DNA]</scope>
    <source>
        <strain evidence="1 2">B</strain>
    </source>
</reference>
<dbReference type="InterPro" id="IPR032675">
    <property type="entry name" value="LRR_dom_sf"/>
</dbReference>
<organism evidence="1 2">
    <name type="scientific">Ceriporiopsis subvermispora (strain B)</name>
    <name type="common">White-rot fungus</name>
    <name type="synonym">Gelatoporia subvermispora</name>
    <dbReference type="NCBI Taxonomy" id="914234"/>
    <lineage>
        <taxon>Eukaryota</taxon>
        <taxon>Fungi</taxon>
        <taxon>Dikarya</taxon>
        <taxon>Basidiomycota</taxon>
        <taxon>Agaricomycotina</taxon>
        <taxon>Agaricomycetes</taxon>
        <taxon>Polyporales</taxon>
        <taxon>Gelatoporiaceae</taxon>
        <taxon>Gelatoporia</taxon>
    </lineage>
</organism>
<dbReference type="HOGENOM" id="CLU_392778_0_0_1"/>
<dbReference type="SUPFAM" id="SSF52047">
    <property type="entry name" value="RNI-like"/>
    <property type="match status" value="1"/>
</dbReference>
<keyword evidence="2" id="KW-1185">Reference proteome</keyword>
<dbReference type="Proteomes" id="UP000016930">
    <property type="component" value="Unassembled WGS sequence"/>
</dbReference>
<protein>
    <submittedName>
        <fullName evidence="1">Uncharacterized protein</fullName>
    </submittedName>
</protein>
<gene>
    <name evidence="1" type="ORF">CERSUDRAFT_96848</name>
</gene>
<sequence length="702" mass="78615">MYATTSLSNFHSPLSHSRVPTEEVKIEDAFDCDFDHNLQLLNIVGGRIRALDVALTWRGSYDHTMAPAFDQAFGILALLRSLKMSVSCKSVEYAAELLSRLVAPALETLYLGLRYHDAVGYLDEFFDACIRVSDVFSNVEAFPRLQEIVMHVEIMADEDDCAKIETDVMQTVSGLSARGILILEWDRSSFANPMHNISAMASRSPASKLPPELINMIVRSGDFWTQMACGLVAKKWYPPSRADLFKHALLYGPKLISYKNLLDRSPHLGHYVREVGIVGIESAYHVSCLLSIVKHINNAERLELIFNTQPPLRAAEFTNIGPVKELHLECASLIEGDEENLLAIAEYLETFPRVTNLSLAGIYQQSPNPDSDCARLTDALSKMNIRSLQVDSYTAAIGVSCFKNYPPANLEKVDIRYYYNSDDFSHSLRLMKTVGGYIKVLQLQFPLKEEIDGMDPDEAFGNLTQLKSLGMYASYLSMECAAELLSRLVAPALESIHMVLEYHAQPDYAAQFHNACVSISDIFNNVEAFPRLQKIAIDVAETPQDIMIDPEAVETEVTQSLSGLSAGSRNFKLELTLATNETFGTLTQLRSLGLRAIHAYVYYAAELFSELVAPALEMLHMELEYDANVDYATQLFDACVRISEKLDDIDAFPRLRAITILVSGTTEDENQWAMMEVVVMRIFADLSDRGNLKLEFKCTSWE</sequence>
<accession>M2QSC7</accession>
<proteinExistence type="predicted"/>
<name>M2QSC7_CERS8</name>